<dbReference type="EMBL" id="FTNO01000001">
    <property type="protein sequence ID" value="SIR25824.1"/>
    <property type="molecule type" value="Genomic_DNA"/>
</dbReference>
<keyword evidence="6" id="KW-1185">Reference proteome</keyword>
<dbReference type="PANTHER" id="PTHR34236:SF1">
    <property type="entry name" value="DIMETHYL SULFOXIDE REDUCTASE TRANSCRIPTIONAL ACTIVATOR"/>
    <property type="match status" value="1"/>
</dbReference>
<sequence length="221" mass="24872">MSFIVEIEIPVDAFPLGELVQRYPDAHIELEQLVPADDGLLPFFWIRNVSAGEIVETEEEEPALESVSVLDDTGDALLCRMTWNRDQPGLQDIIVDGQTTLLGGSGSSDGWYFQFRFTTHVAASRLREELSARSIPFEVMRVYSVQEMRERQYDLTTEQYDALVSTHQAGFFRTPRQSTLAEVAQELDITPQALSARYRRGLDSLLDSTLYEIGDDSASGK</sequence>
<evidence type="ECO:0000256" key="1">
    <source>
        <dbReference type="ARBA" id="ARBA00023015"/>
    </source>
</evidence>
<dbReference type="OrthoDB" id="156233at2157"/>
<feature type="domain" description="Bacterioopsin transcriptional activator GAF and HTH associated" evidence="4">
    <location>
        <begin position="5"/>
        <end position="88"/>
    </location>
</feature>
<dbReference type="InterPro" id="IPR031803">
    <property type="entry name" value="BAT_GAF/HTH-assoc"/>
</dbReference>
<evidence type="ECO:0000259" key="3">
    <source>
        <dbReference type="Pfam" id="PF04967"/>
    </source>
</evidence>
<dbReference type="Pfam" id="PF04967">
    <property type="entry name" value="HTH_10"/>
    <property type="match status" value="1"/>
</dbReference>
<keyword evidence="2" id="KW-0804">Transcription</keyword>
<dbReference type="AlphaFoldDB" id="A0A1N6ZGC4"/>
<evidence type="ECO:0000256" key="2">
    <source>
        <dbReference type="ARBA" id="ARBA00023163"/>
    </source>
</evidence>
<dbReference type="InterPro" id="IPR007050">
    <property type="entry name" value="HTH_bacterioopsin"/>
</dbReference>
<dbReference type="RefSeq" id="WP_076429934.1">
    <property type="nucleotide sequence ID" value="NZ_FTNO01000001.1"/>
</dbReference>
<dbReference type="Proteomes" id="UP000186914">
    <property type="component" value="Unassembled WGS sequence"/>
</dbReference>
<gene>
    <name evidence="5" type="ORF">SAMN05421858_2018</name>
</gene>
<organism evidence="5 6">
    <name type="scientific">Haladaptatus litoreus</name>
    <dbReference type="NCBI Taxonomy" id="553468"/>
    <lineage>
        <taxon>Archaea</taxon>
        <taxon>Methanobacteriati</taxon>
        <taxon>Methanobacteriota</taxon>
        <taxon>Stenosarchaea group</taxon>
        <taxon>Halobacteria</taxon>
        <taxon>Halobacteriales</taxon>
        <taxon>Haladaptataceae</taxon>
        <taxon>Haladaptatus</taxon>
    </lineage>
</organism>
<accession>A0A1N6ZGC4</accession>
<name>A0A1N6ZGC4_9EURY</name>
<evidence type="ECO:0000313" key="5">
    <source>
        <dbReference type="EMBL" id="SIR25824.1"/>
    </source>
</evidence>
<dbReference type="PANTHER" id="PTHR34236">
    <property type="entry name" value="DIMETHYL SULFOXIDE REDUCTASE TRANSCRIPTIONAL ACTIVATOR"/>
    <property type="match status" value="1"/>
</dbReference>
<evidence type="ECO:0000313" key="6">
    <source>
        <dbReference type="Proteomes" id="UP000186914"/>
    </source>
</evidence>
<dbReference type="Pfam" id="PF15915">
    <property type="entry name" value="BAT"/>
    <property type="match status" value="1"/>
</dbReference>
<keyword evidence="1" id="KW-0805">Transcription regulation</keyword>
<feature type="domain" description="HTH bat-type" evidence="3">
    <location>
        <begin position="155"/>
        <end position="202"/>
    </location>
</feature>
<protein>
    <submittedName>
        <fullName evidence="5">Predicted DNA binding protein, contains HTH domain</fullName>
    </submittedName>
</protein>
<reference evidence="6" key="1">
    <citation type="submission" date="2017-01" db="EMBL/GenBank/DDBJ databases">
        <authorList>
            <person name="Varghese N."/>
            <person name="Submissions S."/>
        </authorList>
    </citation>
    <scope>NUCLEOTIDE SEQUENCE [LARGE SCALE GENOMIC DNA]</scope>
    <source>
        <strain evidence="6">CGMCC 1.7737</strain>
    </source>
</reference>
<evidence type="ECO:0000259" key="4">
    <source>
        <dbReference type="Pfam" id="PF15915"/>
    </source>
</evidence>
<proteinExistence type="predicted"/>